<evidence type="ECO:0000313" key="3">
    <source>
        <dbReference type="Proteomes" id="UP000288725"/>
    </source>
</evidence>
<evidence type="ECO:0000313" key="2">
    <source>
        <dbReference type="EMBL" id="RXG48890.1"/>
    </source>
</evidence>
<dbReference type="EMBL" id="RSDZ01000020">
    <property type="protein sequence ID" value="RXG48890.1"/>
    <property type="molecule type" value="Genomic_DNA"/>
</dbReference>
<accession>A0A444S663</accession>
<dbReference type="Proteomes" id="UP000288725">
    <property type="component" value="Unassembled WGS sequence"/>
</dbReference>
<reference evidence="2 3" key="1">
    <citation type="submission" date="2018-12" db="EMBL/GenBank/DDBJ databases">
        <title>Genome of Verticillium dahliae isolate Getta Getta.</title>
        <authorList>
            <person name="Gardiner D.M."/>
        </authorList>
    </citation>
    <scope>NUCLEOTIDE SEQUENCE [LARGE SCALE GENOMIC DNA]</scope>
    <source>
        <strain evidence="2 3">Getta Getta</strain>
    </source>
</reference>
<proteinExistence type="predicted"/>
<feature type="compositionally biased region" description="Basic and acidic residues" evidence="1">
    <location>
        <begin position="1"/>
        <end position="12"/>
    </location>
</feature>
<protein>
    <submittedName>
        <fullName evidence="2">Uncharacterized protein</fullName>
    </submittedName>
</protein>
<comment type="caution">
    <text evidence="2">The sequence shown here is derived from an EMBL/GenBank/DDBJ whole genome shotgun (WGS) entry which is preliminary data.</text>
</comment>
<name>A0A444S663_VERDA</name>
<feature type="region of interest" description="Disordered" evidence="1">
    <location>
        <begin position="1"/>
        <end position="20"/>
    </location>
</feature>
<evidence type="ECO:0000256" key="1">
    <source>
        <dbReference type="SAM" id="MobiDB-lite"/>
    </source>
</evidence>
<organism evidence="2 3">
    <name type="scientific">Verticillium dahliae</name>
    <name type="common">Verticillium wilt</name>
    <dbReference type="NCBI Taxonomy" id="27337"/>
    <lineage>
        <taxon>Eukaryota</taxon>
        <taxon>Fungi</taxon>
        <taxon>Dikarya</taxon>
        <taxon>Ascomycota</taxon>
        <taxon>Pezizomycotina</taxon>
        <taxon>Sordariomycetes</taxon>
        <taxon>Hypocreomycetidae</taxon>
        <taxon>Glomerellales</taxon>
        <taxon>Plectosphaerellaceae</taxon>
        <taxon>Verticillium</taxon>
    </lineage>
</organism>
<gene>
    <name evidence="2" type="ORF">VDGE_30375</name>
</gene>
<dbReference type="AlphaFoldDB" id="A0A444S663"/>
<sequence>MPNFDFKGERKKSPTLSSITRCDDRDQKIGSFDRVCPRNALDSTTSTDQGLGTGPLVGRVGLATDKSRCCYGAGSGSCASPV</sequence>